<protein>
    <recommendedName>
        <fullName evidence="5">Enoyl-CoA hydratase/isomerase family protein</fullName>
    </recommendedName>
</protein>
<organism evidence="3 4">
    <name type="scientific">Antrihabitans stalactiti</name>
    <dbReference type="NCBI Taxonomy" id="2584121"/>
    <lineage>
        <taxon>Bacteria</taxon>
        <taxon>Bacillati</taxon>
        <taxon>Actinomycetota</taxon>
        <taxon>Actinomycetes</taxon>
        <taxon>Mycobacteriales</taxon>
        <taxon>Nocardiaceae</taxon>
        <taxon>Antrihabitans</taxon>
    </lineage>
</organism>
<dbReference type="InterPro" id="IPR029045">
    <property type="entry name" value="ClpP/crotonase-like_dom_sf"/>
</dbReference>
<dbReference type="EMBL" id="VCQU01000010">
    <property type="protein sequence ID" value="NMN98352.1"/>
    <property type="molecule type" value="Genomic_DNA"/>
</dbReference>
<reference evidence="3 4" key="2">
    <citation type="submission" date="2020-06" db="EMBL/GenBank/DDBJ databases">
        <title>Antribacter stalactiti gen. nov., sp. nov., a new member of the family Nacardiaceae isolated from a cave.</title>
        <authorList>
            <person name="Kim I.S."/>
        </authorList>
    </citation>
    <scope>NUCLEOTIDE SEQUENCE [LARGE SCALE GENOMIC DNA]</scope>
    <source>
        <strain evidence="3 4">YC2-7</strain>
    </source>
</reference>
<evidence type="ECO:0000256" key="1">
    <source>
        <dbReference type="ARBA" id="ARBA00005254"/>
    </source>
</evidence>
<dbReference type="AlphaFoldDB" id="A0A848KNY4"/>
<comment type="caution">
    <text evidence="3">The sequence shown here is derived from an EMBL/GenBank/DDBJ whole genome shotgun (WGS) entry which is preliminary data.</text>
</comment>
<evidence type="ECO:0000313" key="3">
    <source>
        <dbReference type="EMBL" id="NMN98352.1"/>
    </source>
</evidence>
<dbReference type="Pfam" id="PF00378">
    <property type="entry name" value="ECH_1"/>
    <property type="match status" value="1"/>
</dbReference>
<dbReference type="RefSeq" id="WP_169592511.1">
    <property type="nucleotide sequence ID" value="NZ_VCQU01000010.1"/>
</dbReference>
<evidence type="ECO:0000256" key="2">
    <source>
        <dbReference type="SAM" id="MobiDB-lite"/>
    </source>
</evidence>
<dbReference type="CDD" id="cd06558">
    <property type="entry name" value="crotonase-like"/>
    <property type="match status" value="1"/>
</dbReference>
<evidence type="ECO:0000313" key="4">
    <source>
        <dbReference type="Proteomes" id="UP000535543"/>
    </source>
</evidence>
<reference evidence="3 4" key="1">
    <citation type="submission" date="2019-05" db="EMBL/GenBank/DDBJ databases">
        <authorList>
            <person name="Lee S.D."/>
        </authorList>
    </citation>
    <scope>NUCLEOTIDE SEQUENCE [LARGE SCALE GENOMIC DNA]</scope>
    <source>
        <strain evidence="3 4">YC2-7</strain>
    </source>
</reference>
<dbReference type="PANTHER" id="PTHR43802">
    <property type="entry name" value="ENOYL-COA HYDRATASE"/>
    <property type="match status" value="1"/>
</dbReference>
<feature type="compositionally biased region" description="Basic residues" evidence="2">
    <location>
        <begin position="82"/>
        <end position="98"/>
    </location>
</feature>
<dbReference type="Proteomes" id="UP000535543">
    <property type="component" value="Unassembled WGS sequence"/>
</dbReference>
<dbReference type="GO" id="GO:0003824">
    <property type="term" value="F:catalytic activity"/>
    <property type="evidence" value="ECO:0007669"/>
    <property type="project" value="UniProtKB-ARBA"/>
</dbReference>
<dbReference type="SUPFAM" id="SSF52096">
    <property type="entry name" value="ClpP/crotonase"/>
    <property type="match status" value="1"/>
</dbReference>
<dbReference type="PANTHER" id="PTHR43802:SF1">
    <property type="entry name" value="IP11341P-RELATED"/>
    <property type="match status" value="1"/>
</dbReference>
<sequence length="139" mass="15061">MCTAHAERSLDAGDGAIMKKDGGVLLIRIDRPAKRNALTPGLLGRLGEVYSSYESSDALRCAVLFGHGKAFCAGADLKTGARRRTSSWRNKLRSRANPKRNAESSPFGGGSVRWPLRVGWGNSQRYVLTGDLLDAREAD</sequence>
<proteinExistence type="inferred from homology"/>
<evidence type="ECO:0008006" key="5">
    <source>
        <dbReference type="Google" id="ProtNLM"/>
    </source>
</evidence>
<keyword evidence="4" id="KW-1185">Reference proteome</keyword>
<feature type="region of interest" description="Disordered" evidence="2">
    <location>
        <begin position="82"/>
        <end position="108"/>
    </location>
</feature>
<comment type="similarity">
    <text evidence="1">Belongs to the enoyl-CoA hydratase/isomerase family.</text>
</comment>
<accession>A0A848KNY4</accession>
<name>A0A848KNY4_9NOCA</name>
<gene>
    <name evidence="3" type="ORF">FGL95_25230</name>
</gene>
<dbReference type="InterPro" id="IPR001753">
    <property type="entry name" value="Enoyl-CoA_hydra/iso"/>
</dbReference>
<dbReference type="Gene3D" id="3.90.226.10">
    <property type="entry name" value="2-enoyl-CoA Hydratase, Chain A, domain 1"/>
    <property type="match status" value="1"/>
</dbReference>